<protein>
    <submittedName>
        <fullName evidence="1">Carbonic anhydrase/acetyltransferase-like protein (Isoleucine patch superfamily)</fullName>
    </submittedName>
</protein>
<organism evidence="1 2">
    <name type="scientific">Geomicrobium sediminis</name>
    <dbReference type="NCBI Taxonomy" id="1347788"/>
    <lineage>
        <taxon>Bacteria</taxon>
        <taxon>Bacillati</taxon>
        <taxon>Bacillota</taxon>
        <taxon>Bacilli</taxon>
        <taxon>Bacillales</taxon>
        <taxon>Geomicrobium</taxon>
    </lineage>
</organism>
<evidence type="ECO:0000313" key="2">
    <source>
        <dbReference type="Proteomes" id="UP000741863"/>
    </source>
</evidence>
<dbReference type="PANTHER" id="PTHR13061">
    <property type="entry name" value="DYNACTIN SUBUNIT P25"/>
    <property type="match status" value="1"/>
</dbReference>
<dbReference type="InterPro" id="IPR050484">
    <property type="entry name" value="Transf_Hexapept/Carb_Anhydrase"/>
</dbReference>
<gene>
    <name evidence="1" type="ORF">JOD17_001011</name>
</gene>
<dbReference type="PANTHER" id="PTHR13061:SF29">
    <property type="entry name" value="GAMMA CARBONIC ANHYDRASE-LIKE 1, MITOCHONDRIAL-RELATED"/>
    <property type="match status" value="1"/>
</dbReference>
<dbReference type="InterPro" id="IPR047324">
    <property type="entry name" value="LbH_gamma_CA-like"/>
</dbReference>
<name>A0ABS2P9D5_9BACL</name>
<dbReference type="Gene3D" id="2.160.10.10">
    <property type="entry name" value="Hexapeptide repeat proteins"/>
    <property type="match status" value="1"/>
</dbReference>
<accession>A0ABS2P9D5</accession>
<keyword evidence="2" id="KW-1185">Reference proteome</keyword>
<dbReference type="SUPFAM" id="SSF51161">
    <property type="entry name" value="Trimeric LpxA-like enzymes"/>
    <property type="match status" value="1"/>
</dbReference>
<dbReference type="Proteomes" id="UP000741863">
    <property type="component" value="Unassembled WGS sequence"/>
</dbReference>
<proteinExistence type="predicted"/>
<dbReference type="InterPro" id="IPR011004">
    <property type="entry name" value="Trimer_LpxA-like_sf"/>
</dbReference>
<dbReference type="EMBL" id="JAFBEC010000002">
    <property type="protein sequence ID" value="MBM7631919.1"/>
    <property type="molecule type" value="Genomic_DNA"/>
</dbReference>
<dbReference type="CDD" id="cd04645">
    <property type="entry name" value="LbH_gamma_CA_like"/>
    <property type="match status" value="1"/>
</dbReference>
<reference evidence="1 2" key="1">
    <citation type="submission" date="2021-01" db="EMBL/GenBank/DDBJ databases">
        <title>Genomic Encyclopedia of Type Strains, Phase IV (KMG-IV): sequencing the most valuable type-strain genomes for metagenomic binning, comparative biology and taxonomic classification.</title>
        <authorList>
            <person name="Goeker M."/>
        </authorList>
    </citation>
    <scope>NUCLEOTIDE SEQUENCE [LARGE SCALE GENOMIC DNA]</scope>
    <source>
        <strain evidence="1 2">DSM 25540</strain>
    </source>
</reference>
<sequence>MSVYPYKDIHPTIDSTVFLAEGAIVTGDVVIGEESTLWYHTVIRGDVDRTIIGKRVNIQDQSMIHQSPGNPVIIEDDVSVGHQAMLHGCTIKKNALIGMKATVLDGAEIGEEAFIGAGALVTPGTKIPPRTLALGSPARVVRELTEEDQRELSRIRDEYVERGKIYKQQQQQRSDES</sequence>
<comment type="caution">
    <text evidence="1">The sequence shown here is derived from an EMBL/GenBank/DDBJ whole genome shotgun (WGS) entry which is preliminary data.</text>
</comment>
<dbReference type="RefSeq" id="WP_042360357.1">
    <property type="nucleotide sequence ID" value="NZ_JAFBEC010000002.1"/>
</dbReference>
<dbReference type="Pfam" id="PF00132">
    <property type="entry name" value="Hexapep"/>
    <property type="match status" value="1"/>
</dbReference>
<dbReference type="InterPro" id="IPR001451">
    <property type="entry name" value="Hexapep"/>
</dbReference>
<evidence type="ECO:0000313" key="1">
    <source>
        <dbReference type="EMBL" id="MBM7631919.1"/>
    </source>
</evidence>